<dbReference type="EMBL" id="FJOG01000036">
    <property type="protein sequence ID" value="CZR66271.1"/>
    <property type="molecule type" value="Genomic_DNA"/>
</dbReference>
<organism evidence="2 3">
    <name type="scientific">Phialocephala subalpina</name>
    <dbReference type="NCBI Taxonomy" id="576137"/>
    <lineage>
        <taxon>Eukaryota</taxon>
        <taxon>Fungi</taxon>
        <taxon>Dikarya</taxon>
        <taxon>Ascomycota</taxon>
        <taxon>Pezizomycotina</taxon>
        <taxon>Leotiomycetes</taxon>
        <taxon>Helotiales</taxon>
        <taxon>Mollisiaceae</taxon>
        <taxon>Phialocephala</taxon>
        <taxon>Phialocephala fortinii species complex</taxon>
    </lineage>
</organism>
<proteinExistence type="predicted"/>
<gene>
    <name evidence="2" type="ORF">PAC_16172</name>
</gene>
<name>A0A1L7XMJ1_9HELO</name>
<evidence type="ECO:0000256" key="1">
    <source>
        <dbReference type="SAM" id="MobiDB-lite"/>
    </source>
</evidence>
<sequence>MIRRQQDHWFEVGEVPRGPRTSTLQHLQTVEGSLGDMGWPLSKHKTTIDSILDPSSFSQISSPPQLVWGGDDPQASGLFSMGWSQRGTRGLVPSRHRRQATAAKMVGASWAPNSGGWSTAASLGRSAGHFSSLDVPLGGVVAAPPWSSEEGLVPFLGRGGAGGRYTLCKICVPKAQAFRYHELVPSNSGSFPDLAPVDPRHRSLVKDRGGGGPPCFQEKRERLSSLL</sequence>
<evidence type="ECO:0000313" key="3">
    <source>
        <dbReference type="Proteomes" id="UP000184330"/>
    </source>
</evidence>
<feature type="compositionally biased region" description="Basic and acidic residues" evidence="1">
    <location>
        <begin position="198"/>
        <end position="209"/>
    </location>
</feature>
<accession>A0A1L7XMJ1</accession>
<dbReference type="Proteomes" id="UP000184330">
    <property type="component" value="Unassembled WGS sequence"/>
</dbReference>
<keyword evidence="3" id="KW-1185">Reference proteome</keyword>
<evidence type="ECO:0000313" key="2">
    <source>
        <dbReference type="EMBL" id="CZR66271.1"/>
    </source>
</evidence>
<dbReference type="AlphaFoldDB" id="A0A1L7XMJ1"/>
<protein>
    <submittedName>
        <fullName evidence="2">Uncharacterized protein</fullName>
    </submittedName>
</protein>
<reference evidence="2 3" key="1">
    <citation type="submission" date="2016-03" db="EMBL/GenBank/DDBJ databases">
        <authorList>
            <person name="Ploux O."/>
        </authorList>
    </citation>
    <scope>NUCLEOTIDE SEQUENCE [LARGE SCALE GENOMIC DNA]</scope>
    <source>
        <strain evidence="2 3">UAMH 11012</strain>
    </source>
</reference>
<feature type="region of interest" description="Disordered" evidence="1">
    <location>
        <begin position="191"/>
        <end position="217"/>
    </location>
</feature>